<evidence type="ECO:0000313" key="4">
    <source>
        <dbReference type="Proteomes" id="UP001642540"/>
    </source>
</evidence>
<feature type="compositionally biased region" description="Polar residues" evidence="1">
    <location>
        <begin position="287"/>
        <end position="296"/>
    </location>
</feature>
<keyword evidence="4" id="KW-1185">Reference proteome</keyword>
<keyword evidence="2" id="KW-0732">Signal</keyword>
<dbReference type="EMBL" id="CAXLJM020000041">
    <property type="protein sequence ID" value="CAL8109351.1"/>
    <property type="molecule type" value="Genomic_DNA"/>
</dbReference>
<feature type="region of interest" description="Disordered" evidence="1">
    <location>
        <begin position="287"/>
        <end position="316"/>
    </location>
</feature>
<reference evidence="3 4" key="1">
    <citation type="submission" date="2024-08" db="EMBL/GenBank/DDBJ databases">
        <authorList>
            <person name="Cucini C."/>
            <person name="Frati F."/>
        </authorList>
    </citation>
    <scope>NUCLEOTIDE SEQUENCE [LARGE SCALE GENOMIC DNA]</scope>
</reference>
<name>A0ABP1QRW6_9HEXA</name>
<accession>A0ABP1QRW6</accession>
<evidence type="ECO:0000256" key="1">
    <source>
        <dbReference type="SAM" id="MobiDB-lite"/>
    </source>
</evidence>
<protein>
    <submittedName>
        <fullName evidence="3">Uncharacterized protein</fullName>
    </submittedName>
</protein>
<evidence type="ECO:0000313" key="3">
    <source>
        <dbReference type="EMBL" id="CAL8109351.1"/>
    </source>
</evidence>
<feature type="chain" id="PRO_5045236512" evidence="2">
    <location>
        <begin position="26"/>
        <end position="352"/>
    </location>
</feature>
<sequence>MARFCSLPHALAVYLLLQLLQLSQVEVKANVVAEEVEHCDLDEPDNAKSSDKYDPSFCQEVLTYDTPDLYNQDDYNILAALATSVLNKTYPSRLNTLHAFAIYDEMPHPVPTGASSYFMVLFTVIFTWYFNNFIHRLFMHHLEHINLFPVTDHFPNIKLYMLQQSRRESLLHRNMRNTWAWLARTYLLQPSDPLVNPDEVIKTWTDFHLPQNVWAIIKAVLRVNALDESQVYFHDNVNTEKIEETKETINDERKTVSEGAIPTVAESETIGVGASWRTFRPASFVQTGSKSLQDAKSTPKRTKMPSEESLGSTENIELRRSINQHNLQDDEVKQAVHHYSSESIHNFLEFWK</sequence>
<gene>
    <name evidence="3" type="ORF">ODALV1_LOCUS13282</name>
</gene>
<feature type="signal peptide" evidence="2">
    <location>
        <begin position="1"/>
        <end position="25"/>
    </location>
</feature>
<evidence type="ECO:0000256" key="2">
    <source>
        <dbReference type="SAM" id="SignalP"/>
    </source>
</evidence>
<organism evidence="3 4">
    <name type="scientific">Orchesella dallaii</name>
    <dbReference type="NCBI Taxonomy" id="48710"/>
    <lineage>
        <taxon>Eukaryota</taxon>
        <taxon>Metazoa</taxon>
        <taxon>Ecdysozoa</taxon>
        <taxon>Arthropoda</taxon>
        <taxon>Hexapoda</taxon>
        <taxon>Collembola</taxon>
        <taxon>Entomobryomorpha</taxon>
        <taxon>Entomobryoidea</taxon>
        <taxon>Orchesellidae</taxon>
        <taxon>Orchesellinae</taxon>
        <taxon>Orchesella</taxon>
    </lineage>
</organism>
<dbReference type="Proteomes" id="UP001642540">
    <property type="component" value="Unassembled WGS sequence"/>
</dbReference>
<comment type="caution">
    <text evidence="3">The sequence shown here is derived from an EMBL/GenBank/DDBJ whole genome shotgun (WGS) entry which is preliminary data.</text>
</comment>
<proteinExistence type="predicted"/>